<evidence type="ECO:0000313" key="2">
    <source>
        <dbReference type="Proteomes" id="UP000267159"/>
    </source>
</evidence>
<protein>
    <submittedName>
        <fullName evidence="1">Uncharacterized protein</fullName>
    </submittedName>
</protein>
<reference evidence="1 2" key="1">
    <citation type="submission" date="2018-09" db="EMBL/GenBank/DDBJ databases">
        <title>Murine metabolic-syndrome-specific gut microbial biobank.</title>
        <authorList>
            <person name="Liu C."/>
        </authorList>
    </citation>
    <scope>NUCLEOTIDE SEQUENCE [LARGE SCALE GENOMIC DNA]</scope>
    <source>
        <strain evidence="1 2">0.1X-D8-26</strain>
    </source>
</reference>
<dbReference type="Proteomes" id="UP000267159">
    <property type="component" value="Unassembled WGS sequence"/>
</dbReference>
<sequence>MGKVELYRQVFLSFKQLCAEGRQPSSFRAYCIANGVDQSQMRQVLKSEFQDIKTLPGYCCVNSRLYGEIYERFKRLCAQGRQPGTLSSYCRSFGVTYGQLHSYLYRKHLRVAGLPGYTGPAGTGNNKSQEVPFEDVIFEEAGFLPADTGNVITVKVDGHVAVSFPADTDVAVIAKFVRKMGKEVGHVGS</sequence>
<dbReference type="RefSeq" id="WP_121768659.1">
    <property type="nucleotide sequence ID" value="NZ_RAZM01000153.1"/>
</dbReference>
<dbReference type="AlphaFoldDB" id="A0A3L8A577"/>
<name>A0A3L8A577_9BACE</name>
<gene>
    <name evidence="1" type="ORF">D7Y07_20495</name>
</gene>
<organism evidence="1 2">
    <name type="scientific">Bacteroides acidifaciens</name>
    <dbReference type="NCBI Taxonomy" id="85831"/>
    <lineage>
        <taxon>Bacteria</taxon>
        <taxon>Pseudomonadati</taxon>
        <taxon>Bacteroidota</taxon>
        <taxon>Bacteroidia</taxon>
        <taxon>Bacteroidales</taxon>
        <taxon>Bacteroidaceae</taxon>
        <taxon>Bacteroides</taxon>
    </lineage>
</organism>
<proteinExistence type="predicted"/>
<evidence type="ECO:0000313" key="1">
    <source>
        <dbReference type="EMBL" id="RLT78222.1"/>
    </source>
</evidence>
<comment type="caution">
    <text evidence="1">The sequence shown here is derived from an EMBL/GenBank/DDBJ whole genome shotgun (WGS) entry which is preliminary data.</text>
</comment>
<accession>A0A3L8A577</accession>
<dbReference type="EMBL" id="RAZM01000153">
    <property type="protein sequence ID" value="RLT78222.1"/>
    <property type="molecule type" value="Genomic_DNA"/>
</dbReference>